<dbReference type="PROSITE" id="PS51384">
    <property type="entry name" value="FAD_FR"/>
    <property type="match status" value="1"/>
</dbReference>
<protein>
    <submittedName>
        <fullName evidence="2">Siderophore-interacting protein</fullName>
    </submittedName>
</protein>
<accession>A0A3N0CK33</accession>
<evidence type="ECO:0000259" key="1">
    <source>
        <dbReference type="PROSITE" id="PS51384"/>
    </source>
</evidence>
<dbReference type="InterPro" id="IPR007037">
    <property type="entry name" value="SIP_rossman_dom"/>
</dbReference>
<sequence length="289" mass="31547">MKVFRAVVVRTSDLSPTLRRIVLGGPGLAGFETTGCGDEYLRVILPPPGSTEPILPTITDGVLDYGSVNLDLLRTYTVRRYDAAAGEVTLDFVLHEQGVATTWARTASPGDVVGLNSPTAMYDAPADTSWQVLVADTAGLPALSRILEQTPPEVRNRVVVEVPDAGHRIELPAHPRTEVTWIDAADGPSRLEQAVRALPAPTEPGGYLWVAGESRALRGVRKYLRRELGLPATRYKAVGYWIENGEDWSAQYAALDETTRGELEALWATDRPEDEIEAEYDERLTALGL</sequence>
<dbReference type="InterPro" id="IPR039374">
    <property type="entry name" value="SIP_fam"/>
</dbReference>
<evidence type="ECO:0000313" key="3">
    <source>
        <dbReference type="Proteomes" id="UP000267128"/>
    </source>
</evidence>
<reference evidence="2 3" key="1">
    <citation type="submission" date="2018-11" db="EMBL/GenBank/DDBJ databases">
        <authorList>
            <person name="Li F."/>
        </authorList>
    </citation>
    <scope>NUCLEOTIDE SEQUENCE [LARGE SCALE GENOMIC DNA]</scope>
    <source>
        <strain evidence="2 3">Gsoil 097</strain>
    </source>
</reference>
<dbReference type="InterPro" id="IPR013113">
    <property type="entry name" value="SIP_FAD-bd"/>
</dbReference>
<dbReference type="Gene3D" id="2.40.30.10">
    <property type="entry name" value="Translation factors"/>
    <property type="match status" value="1"/>
</dbReference>
<keyword evidence="3" id="KW-1185">Reference proteome</keyword>
<dbReference type="PANTHER" id="PTHR30157">
    <property type="entry name" value="FERRIC REDUCTASE, NADPH-DEPENDENT"/>
    <property type="match status" value="1"/>
</dbReference>
<dbReference type="InterPro" id="IPR017927">
    <property type="entry name" value="FAD-bd_FR_type"/>
</dbReference>
<dbReference type="PANTHER" id="PTHR30157:SF0">
    <property type="entry name" value="NADPH-DEPENDENT FERRIC-CHELATE REDUCTASE"/>
    <property type="match status" value="1"/>
</dbReference>
<gene>
    <name evidence="2" type="ORF">EFK50_08490</name>
</gene>
<name>A0A3N0CK33_9ACTN</name>
<dbReference type="EMBL" id="RJSE01000006">
    <property type="protein sequence ID" value="RNL63804.1"/>
    <property type="molecule type" value="Genomic_DNA"/>
</dbReference>
<dbReference type="Pfam" id="PF04954">
    <property type="entry name" value="SIP"/>
    <property type="match status" value="1"/>
</dbReference>
<dbReference type="Proteomes" id="UP000267128">
    <property type="component" value="Unassembled WGS sequence"/>
</dbReference>
<organism evidence="2 3">
    <name type="scientific">Nocardioides marmoriginsengisoli</name>
    <dbReference type="NCBI Taxonomy" id="661483"/>
    <lineage>
        <taxon>Bacteria</taxon>
        <taxon>Bacillati</taxon>
        <taxon>Actinomycetota</taxon>
        <taxon>Actinomycetes</taxon>
        <taxon>Propionibacteriales</taxon>
        <taxon>Nocardioidaceae</taxon>
        <taxon>Nocardioides</taxon>
    </lineage>
</organism>
<dbReference type="InterPro" id="IPR039261">
    <property type="entry name" value="FNR_nucleotide-bd"/>
</dbReference>
<dbReference type="Pfam" id="PF08021">
    <property type="entry name" value="FAD_binding_9"/>
    <property type="match status" value="1"/>
</dbReference>
<proteinExistence type="predicted"/>
<dbReference type="GO" id="GO:0016491">
    <property type="term" value="F:oxidoreductase activity"/>
    <property type="evidence" value="ECO:0007669"/>
    <property type="project" value="InterPro"/>
</dbReference>
<dbReference type="AlphaFoldDB" id="A0A3N0CK33"/>
<comment type="caution">
    <text evidence="2">The sequence shown here is derived from an EMBL/GenBank/DDBJ whole genome shotgun (WGS) entry which is preliminary data.</text>
</comment>
<dbReference type="Gene3D" id="3.40.50.80">
    <property type="entry name" value="Nucleotide-binding domain of ferredoxin-NADP reductase (FNR) module"/>
    <property type="match status" value="1"/>
</dbReference>
<dbReference type="OrthoDB" id="3291337at2"/>
<dbReference type="InterPro" id="IPR017938">
    <property type="entry name" value="Riboflavin_synthase-like_b-brl"/>
</dbReference>
<feature type="domain" description="FAD-binding FR-type" evidence="1">
    <location>
        <begin position="1"/>
        <end position="125"/>
    </location>
</feature>
<dbReference type="CDD" id="cd06193">
    <property type="entry name" value="siderophore_interacting"/>
    <property type="match status" value="1"/>
</dbReference>
<dbReference type="SUPFAM" id="SSF63380">
    <property type="entry name" value="Riboflavin synthase domain-like"/>
    <property type="match status" value="1"/>
</dbReference>
<evidence type="ECO:0000313" key="2">
    <source>
        <dbReference type="EMBL" id="RNL63804.1"/>
    </source>
</evidence>